<protein>
    <submittedName>
        <fullName evidence="1">Uncharacterized protein</fullName>
    </submittedName>
</protein>
<accession>A0A820AHR6</accession>
<feature type="non-terminal residue" evidence="1">
    <location>
        <position position="1"/>
    </location>
</feature>
<reference evidence="1" key="1">
    <citation type="submission" date="2021-02" db="EMBL/GenBank/DDBJ databases">
        <authorList>
            <person name="Nowell W R."/>
        </authorList>
    </citation>
    <scope>NUCLEOTIDE SEQUENCE</scope>
</reference>
<organism evidence="1 2">
    <name type="scientific">Rotaria sordida</name>
    <dbReference type="NCBI Taxonomy" id="392033"/>
    <lineage>
        <taxon>Eukaryota</taxon>
        <taxon>Metazoa</taxon>
        <taxon>Spiralia</taxon>
        <taxon>Gnathifera</taxon>
        <taxon>Rotifera</taxon>
        <taxon>Eurotatoria</taxon>
        <taxon>Bdelloidea</taxon>
        <taxon>Philodinida</taxon>
        <taxon>Philodinidae</taxon>
        <taxon>Rotaria</taxon>
    </lineage>
</organism>
<evidence type="ECO:0000313" key="1">
    <source>
        <dbReference type="EMBL" id="CAF4177862.1"/>
    </source>
</evidence>
<proteinExistence type="predicted"/>
<comment type="caution">
    <text evidence="1">The sequence shown here is derived from an EMBL/GenBank/DDBJ whole genome shotgun (WGS) entry which is preliminary data.</text>
</comment>
<dbReference type="AlphaFoldDB" id="A0A820AHR6"/>
<dbReference type="Proteomes" id="UP000663823">
    <property type="component" value="Unassembled WGS sequence"/>
</dbReference>
<evidence type="ECO:0000313" key="2">
    <source>
        <dbReference type="Proteomes" id="UP000663823"/>
    </source>
</evidence>
<dbReference type="EMBL" id="CAJOAX010018020">
    <property type="protein sequence ID" value="CAF4177862.1"/>
    <property type="molecule type" value="Genomic_DNA"/>
</dbReference>
<gene>
    <name evidence="1" type="ORF">OTI717_LOCUS37530</name>
</gene>
<sequence>SNESQQILANVPFIESIPIFADNKLLNNNSVLMIEFY</sequence>
<name>A0A820AHR6_9BILA</name>